<organism evidence="1 2">
    <name type="scientific">Nicotiana tabacum</name>
    <name type="common">Common tobacco</name>
    <dbReference type="NCBI Taxonomy" id="4097"/>
    <lineage>
        <taxon>Eukaryota</taxon>
        <taxon>Viridiplantae</taxon>
        <taxon>Streptophyta</taxon>
        <taxon>Embryophyta</taxon>
        <taxon>Tracheophyta</taxon>
        <taxon>Spermatophyta</taxon>
        <taxon>Magnoliopsida</taxon>
        <taxon>eudicotyledons</taxon>
        <taxon>Gunneridae</taxon>
        <taxon>Pentapetalae</taxon>
        <taxon>asterids</taxon>
        <taxon>lamiids</taxon>
        <taxon>Solanales</taxon>
        <taxon>Solanaceae</taxon>
        <taxon>Nicotianoideae</taxon>
        <taxon>Nicotianeae</taxon>
        <taxon>Nicotiana</taxon>
    </lineage>
</organism>
<keyword evidence="1" id="KW-1185">Reference proteome</keyword>
<sequence length="123" mass="14217">MVRRYQSNPGGDHWKAVKRIFRHLKGTEDYSLCYSGNDLYLKGYTCVDWAGDRNDRKSTSSYAFLLNSGAISWKSKKQNCTTLSTMEYEFLACVSVVQEAVWLKRFFDNLDITKNSQGPMTLY</sequence>
<reference evidence="1" key="1">
    <citation type="journal article" date="2014" name="Nat. Commun.">
        <title>The tobacco genome sequence and its comparison with those of tomato and potato.</title>
        <authorList>
            <person name="Sierro N."/>
            <person name="Battey J.N."/>
            <person name="Ouadi S."/>
            <person name="Bakaher N."/>
            <person name="Bovet L."/>
            <person name="Willig A."/>
            <person name="Goepfert S."/>
            <person name="Peitsch M.C."/>
            <person name="Ivanov N.V."/>
        </authorList>
    </citation>
    <scope>NUCLEOTIDE SEQUENCE [LARGE SCALE GENOMIC DNA]</scope>
</reference>
<gene>
    <name evidence="2" type="primary">LOC142169611</name>
</gene>
<accession>A0AC58SRK5</accession>
<dbReference type="RefSeq" id="XP_075087600.1">
    <property type="nucleotide sequence ID" value="XM_075231499.1"/>
</dbReference>
<proteinExistence type="predicted"/>
<dbReference type="Proteomes" id="UP000790787">
    <property type="component" value="Chromosome 15"/>
</dbReference>
<protein>
    <submittedName>
        <fullName evidence="2">Secreted RxLR effector protein 161-like</fullName>
    </submittedName>
</protein>
<evidence type="ECO:0000313" key="1">
    <source>
        <dbReference type="Proteomes" id="UP000790787"/>
    </source>
</evidence>
<evidence type="ECO:0000313" key="2">
    <source>
        <dbReference type="RefSeq" id="XP_075087600.1"/>
    </source>
</evidence>
<name>A0AC58SRK5_TOBAC</name>
<reference evidence="2" key="2">
    <citation type="submission" date="2025-08" db="UniProtKB">
        <authorList>
            <consortium name="RefSeq"/>
        </authorList>
    </citation>
    <scope>IDENTIFICATION</scope>
    <source>
        <tissue evidence="2">Leaf</tissue>
    </source>
</reference>